<evidence type="ECO:0000313" key="3">
    <source>
        <dbReference type="Proteomes" id="UP000255291"/>
    </source>
</evidence>
<reference evidence="2 3" key="1">
    <citation type="submission" date="2018-07" db="EMBL/GenBank/DDBJ databases">
        <title>The use of a cohorting ward and systematic surveillance cultures for the control of a Klebsiella pneumoniae carbapenemase (KPC)-producing Enterobacteriaceae outbreak.</title>
        <authorList>
            <person name="Doi Y."/>
        </authorList>
    </citation>
    <scope>NUCLEOTIDE SEQUENCE [LARGE SCALE GENOMIC DNA]</scope>
    <source>
        <strain evidence="2 3">1-RC-17-04017</strain>
    </source>
</reference>
<protein>
    <submittedName>
        <fullName evidence="2">Class C beta-lactamase</fullName>
    </submittedName>
</protein>
<dbReference type="AlphaFoldDB" id="A0ABD7GN69"/>
<proteinExistence type="predicted"/>
<sequence>MKTKSQSCHLMLSVASAAFAAPMSEKQLPQQEHRTVTPLM</sequence>
<name>A0ABD7GN69_9ENTR</name>
<feature type="signal peptide" evidence="1">
    <location>
        <begin position="1"/>
        <end position="20"/>
    </location>
</feature>
<organism evidence="2 3">
    <name type="scientific">Enterobacter roggenkampii</name>
    <dbReference type="NCBI Taxonomy" id="1812935"/>
    <lineage>
        <taxon>Bacteria</taxon>
        <taxon>Pseudomonadati</taxon>
        <taxon>Pseudomonadota</taxon>
        <taxon>Gammaproteobacteria</taxon>
        <taxon>Enterobacterales</taxon>
        <taxon>Enterobacteriaceae</taxon>
        <taxon>Enterobacter</taxon>
        <taxon>Enterobacter cloacae complex</taxon>
    </lineage>
</organism>
<gene>
    <name evidence="2" type="ORF">DXF87_27060</name>
</gene>
<comment type="caution">
    <text evidence="2">The sequence shown here is derived from an EMBL/GenBank/DDBJ whole genome shotgun (WGS) entry which is preliminary data.</text>
</comment>
<dbReference type="Proteomes" id="UP000255291">
    <property type="component" value="Unassembled WGS sequence"/>
</dbReference>
<dbReference type="EMBL" id="QRBW01000592">
    <property type="protein sequence ID" value="RDT46134.1"/>
    <property type="molecule type" value="Genomic_DNA"/>
</dbReference>
<feature type="chain" id="PRO_5044749285" evidence="1">
    <location>
        <begin position="21"/>
        <end position="40"/>
    </location>
</feature>
<keyword evidence="1" id="KW-0732">Signal</keyword>
<accession>A0ABD7GN69</accession>
<feature type="non-terminal residue" evidence="2">
    <location>
        <position position="40"/>
    </location>
</feature>
<evidence type="ECO:0000256" key="1">
    <source>
        <dbReference type="SAM" id="SignalP"/>
    </source>
</evidence>
<evidence type="ECO:0000313" key="2">
    <source>
        <dbReference type="EMBL" id="RDT46134.1"/>
    </source>
</evidence>